<protein>
    <submittedName>
        <fullName evidence="3">Cyclase</fullName>
        <ecNumber evidence="3">4.6.1.-</ecNumber>
    </submittedName>
</protein>
<dbReference type="EMBL" id="CP015267">
    <property type="protein sequence ID" value="ASL15848.1"/>
    <property type="molecule type" value="Genomic_DNA"/>
</dbReference>
<dbReference type="EC" id="4.6.1.-" evidence="3"/>
<feature type="region of interest" description="Disordered" evidence="1">
    <location>
        <begin position="173"/>
        <end position="192"/>
    </location>
</feature>
<reference evidence="3 4" key="1">
    <citation type="journal article" date="2017" name="Lancet Infect. Dis.">
        <title>Global outbreak of severe Mycobacterium chimaera disease after cardiac surgery: a molecular epidemiological study.</title>
        <authorList>
            <person name="van Ingen J."/>
            <person name="Kohl T."/>
            <person name="Kranzer K."/>
            <person name="Hasse B."/>
            <person name="Keller P."/>
            <person name="Szafranska A."/>
            <person name="Hillemann D."/>
            <person name="Chand M."/>
            <person name="Schreiber P."/>
            <person name="Sommerstein R."/>
            <person name="Berger C."/>
            <person name="Genoni M."/>
            <person name="Ruegg C."/>
            <person name="Troillet N."/>
            <person name="Widmer A.F."/>
            <person name="Becker S.L."/>
            <person name="Herrmann M."/>
            <person name="Eckmanns T."/>
            <person name="Haller S."/>
            <person name="Hoeller C."/>
            <person name="Debast S.B."/>
            <person name="Wolfhagen M.J."/>
            <person name="Hopman J."/>
            <person name="Kluytmans J."/>
            <person name="Langelaar M."/>
            <person name="Notermans D.W."/>
            <person name="ten Oever J."/>
            <person name="van den Barselaar P."/>
            <person name="Vonk A.B.A."/>
            <person name="Vos M.C."/>
            <person name="Ahmed N."/>
            <person name="Brown T."/>
            <person name="Crook D."/>
            <person name="Lamagni T."/>
            <person name="Phin N."/>
            <person name="Smith E.G."/>
            <person name="Zambon M."/>
            <person name="Serr A."/>
            <person name="Goetting T."/>
            <person name="Ebner W."/>
            <person name="Thuermer A."/>
            <person name="Utpatel C."/>
            <person name="Sproer C."/>
            <person name="Bunk B."/>
            <person name="Nubel U."/>
            <person name="Bloemberg G."/>
            <person name="Bottger E."/>
            <person name="Niemann S."/>
            <person name="Wagner D."/>
            <person name="Sax H."/>
        </authorList>
    </citation>
    <scope>NUCLEOTIDE SEQUENCE [LARGE SCALE GENOMIC DNA]</scope>
    <source>
        <strain evidence="3 4">ZUERICH-2</strain>
    </source>
</reference>
<keyword evidence="2" id="KW-0812">Transmembrane</keyword>
<feature type="transmembrane region" description="Helical" evidence="2">
    <location>
        <begin position="36"/>
        <end position="58"/>
    </location>
</feature>
<keyword evidence="2" id="KW-0472">Membrane</keyword>
<dbReference type="GO" id="GO:0016829">
    <property type="term" value="F:lyase activity"/>
    <property type="evidence" value="ECO:0007669"/>
    <property type="project" value="UniProtKB-KW"/>
</dbReference>
<keyword evidence="3" id="KW-0456">Lyase</keyword>
<gene>
    <name evidence="3" type="ORF">MYCOZU2_03464</name>
</gene>
<proteinExistence type="predicted"/>
<evidence type="ECO:0000313" key="3">
    <source>
        <dbReference type="EMBL" id="ASL15848.1"/>
    </source>
</evidence>
<sequence length="192" mass="21111">MARRSTEPVPPDEQNPARTTWRRLRALSRFSIQSKVMLMLLVASLASLGVIGTVEYVAARNALLPAASERMTQMRAAQKRAIETLFSDLSDSLVVYSHGTTALDAVREFTAGFDQLANAPVDPGQQRALVDFYTEKLIEPIERDTGKKLALDAVLPSNNAQKYLQAHYTVAANRSSDKSAPRRLDAPARDPS</sequence>
<organism evidence="3 4">
    <name type="scientific">Mycobacterium intracellulare subsp. chimaera</name>
    <dbReference type="NCBI Taxonomy" id="222805"/>
    <lineage>
        <taxon>Bacteria</taxon>
        <taxon>Bacillati</taxon>
        <taxon>Actinomycetota</taxon>
        <taxon>Actinomycetes</taxon>
        <taxon>Mycobacteriales</taxon>
        <taxon>Mycobacteriaceae</taxon>
        <taxon>Mycobacterium</taxon>
        <taxon>Mycobacterium avium complex (MAC)</taxon>
    </lineage>
</organism>
<evidence type="ECO:0000256" key="2">
    <source>
        <dbReference type="SAM" id="Phobius"/>
    </source>
</evidence>
<accession>A0A7U5MLP3</accession>
<keyword evidence="2" id="KW-1133">Transmembrane helix</keyword>
<evidence type="ECO:0000256" key="1">
    <source>
        <dbReference type="SAM" id="MobiDB-lite"/>
    </source>
</evidence>
<evidence type="ECO:0000313" key="4">
    <source>
        <dbReference type="Proteomes" id="UP000198286"/>
    </source>
</evidence>
<dbReference type="Proteomes" id="UP000198286">
    <property type="component" value="Chromosome"/>
</dbReference>
<feature type="compositionally biased region" description="Basic and acidic residues" evidence="1">
    <location>
        <begin position="175"/>
        <end position="192"/>
    </location>
</feature>
<dbReference type="AlphaFoldDB" id="A0A7U5MLP3"/>
<name>A0A7U5MLP3_MYCIT</name>